<evidence type="ECO:0000256" key="3">
    <source>
        <dbReference type="ARBA" id="ARBA00022801"/>
    </source>
</evidence>
<comment type="caution">
    <text evidence="7">The sequence shown here is derived from an EMBL/GenBank/DDBJ whole genome shotgun (WGS) entry which is preliminary data.</text>
</comment>
<dbReference type="GO" id="GO:0005524">
    <property type="term" value="F:ATP binding"/>
    <property type="evidence" value="ECO:0007669"/>
    <property type="project" value="UniProtKB-KW"/>
</dbReference>
<dbReference type="GO" id="GO:0043139">
    <property type="term" value="F:5'-3' DNA helicase activity"/>
    <property type="evidence" value="ECO:0007669"/>
    <property type="project" value="TreeGrafter"/>
</dbReference>
<dbReference type="Gene3D" id="3.40.50.300">
    <property type="entry name" value="P-loop containing nucleotide triphosphate hydrolases"/>
    <property type="match status" value="2"/>
</dbReference>
<dbReference type="SMART" id="SM00382">
    <property type="entry name" value="AAA"/>
    <property type="match status" value="1"/>
</dbReference>
<dbReference type="Proteomes" id="UP000645217">
    <property type="component" value="Unassembled WGS sequence"/>
</dbReference>
<gene>
    <name evidence="7" type="ORF">GCM10007964_03450</name>
</gene>
<dbReference type="InterPro" id="IPR027417">
    <property type="entry name" value="P-loop_NTPase"/>
</dbReference>
<protein>
    <recommendedName>
        <fullName evidence="6">AAA+ ATPase domain-containing protein</fullName>
    </recommendedName>
</protein>
<dbReference type="InterPro" id="IPR041677">
    <property type="entry name" value="DNA2/NAM7_AAA_11"/>
</dbReference>
<organism evidence="7 8">
    <name type="scientific">Sphaerisporangium melleum</name>
    <dbReference type="NCBI Taxonomy" id="321316"/>
    <lineage>
        <taxon>Bacteria</taxon>
        <taxon>Bacillati</taxon>
        <taxon>Actinomycetota</taxon>
        <taxon>Actinomycetes</taxon>
        <taxon>Streptosporangiales</taxon>
        <taxon>Streptosporangiaceae</taxon>
        <taxon>Sphaerisporangium</taxon>
    </lineage>
</organism>
<proteinExistence type="inferred from homology"/>
<dbReference type="InterPro" id="IPR041679">
    <property type="entry name" value="DNA2/NAM7-like_C"/>
</dbReference>
<dbReference type="CDD" id="cd18808">
    <property type="entry name" value="SF1_C_Upf1"/>
    <property type="match status" value="1"/>
</dbReference>
<keyword evidence="5" id="KW-0067">ATP-binding</keyword>
<keyword evidence="4" id="KW-0347">Helicase</keyword>
<dbReference type="RefSeq" id="WP_189161108.1">
    <property type="nucleotide sequence ID" value="NZ_BMNT01000001.1"/>
</dbReference>
<dbReference type="PANTHER" id="PTHR43788">
    <property type="entry name" value="DNA2/NAM7 HELICASE FAMILY MEMBER"/>
    <property type="match status" value="1"/>
</dbReference>
<evidence type="ECO:0000256" key="4">
    <source>
        <dbReference type="ARBA" id="ARBA00022806"/>
    </source>
</evidence>
<accession>A0A917QQ95</accession>
<comment type="similarity">
    <text evidence="1">Belongs to the DNA2/NAM7 helicase family.</text>
</comment>
<reference evidence="7" key="1">
    <citation type="journal article" date="2014" name="Int. J. Syst. Evol. Microbiol.">
        <title>Complete genome sequence of Corynebacterium casei LMG S-19264T (=DSM 44701T), isolated from a smear-ripened cheese.</title>
        <authorList>
            <consortium name="US DOE Joint Genome Institute (JGI-PGF)"/>
            <person name="Walter F."/>
            <person name="Albersmeier A."/>
            <person name="Kalinowski J."/>
            <person name="Ruckert C."/>
        </authorList>
    </citation>
    <scope>NUCLEOTIDE SEQUENCE</scope>
    <source>
        <strain evidence="7">JCM 13064</strain>
    </source>
</reference>
<keyword evidence="8" id="KW-1185">Reference proteome</keyword>
<reference evidence="7" key="2">
    <citation type="submission" date="2020-09" db="EMBL/GenBank/DDBJ databases">
        <authorList>
            <person name="Sun Q."/>
            <person name="Ohkuma M."/>
        </authorList>
    </citation>
    <scope>NUCLEOTIDE SEQUENCE</scope>
    <source>
        <strain evidence="7">JCM 13064</strain>
    </source>
</reference>
<dbReference type="EMBL" id="BMNT01000001">
    <property type="protein sequence ID" value="GGK63634.1"/>
    <property type="molecule type" value="Genomic_DNA"/>
</dbReference>
<dbReference type="Pfam" id="PF13087">
    <property type="entry name" value="AAA_12"/>
    <property type="match status" value="1"/>
</dbReference>
<name>A0A917QQ95_9ACTN</name>
<dbReference type="InterPro" id="IPR047187">
    <property type="entry name" value="SF1_C_Upf1"/>
</dbReference>
<feature type="domain" description="AAA+ ATPase" evidence="6">
    <location>
        <begin position="293"/>
        <end position="529"/>
    </location>
</feature>
<evidence type="ECO:0000313" key="7">
    <source>
        <dbReference type="EMBL" id="GGK63634.1"/>
    </source>
</evidence>
<dbReference type="AlphaFoldDB" id="A0A917QQ95"/>
<dbReference type="InterPro" id="IPR050534">
    <property type="entry name" value="Coronavir_polyprotein_1ab"/>
</dbReference>
<dbReference type="Pfam" id="PF13086">
    <property type="entry name" value="AAA_11"/>
    <property type="match status" value="1"/>
</dbReference>
<dbReference type="GO" id="GO:0016787">
    <property type="term" value="F:hydrolase activity"/>
    <property type="evidence" value="ECO:0007669"/>
    <property type="project" value="UniProtKB-KW"/>
</dbReference>
<sequence>MGRGLERKLVKLLTKALSQGPVRQEELLALLERSGVRVEPGVLWEICRNHSIAELHGDTWIPRGFGQPDREVVLDPDQADRRTIADHDDRRPAEEVAAEAEVLRLTTRLGIPAVEPVPSSKPVPALWPEVATNAARAFGDELEAVSRRRTQTDVPLTLGAKVGRTGTRTIIRFEAQGELGVTEGTPATLVVRDAHFDVEVVSIFGNVVTLSMPADAPAATEATLRVDLSWLLIAQSRRLRELERGGPGFDAGAALEVVTRTHQHDGASRVQPHPDMSRGLNAGQHGAVELASTPGLTWLWGPPGTGKTTTISALVTELRRQGKRVLLAAPTNAALDVAIGAVLRRLPDLEEGQVVRLGQPADLSLVDRACGRVLVDEIAAARGEPIARRRVDVGRELRETRRMLTPLKRPVKELSSKQEATRLELETRIAELQALQRELDKGLLRVRRQVCREAAVVAATAHQVVLDTLKELTFDVVVLDEASMTTAALAMLVAGVGNGHTVIAGDFRQLPPIAVADTPAAQEWLKRSPFEKAGISAAVAEGRHPTRLAALTEQYRMRPPIGDVVSTAFYPESPLVTAPAVVGRSLRSRAPWASSDLVVIDTSGLQARTARRQGMFSRYNLAHAQLAAAMIGGASSDLHDLALITPFAPQARLLESLLPEEHTEDWAASTVHRFQGAERDIVVYDTVDTGHGITSLHPWFTQGIAGSEGARLLNVAASRARDNLVVIGALDVLHRTKATRDAVWTFFAHLLDRAEHLPWEKLLTYSAGPTELVESRLVDRLQEDLAGAETVEMWLPRGPLNHLPALIPALRSIRAKDSEIEAVTLWVEPEPDGYLPAEALRARREGINVRPLTPIHESGAVIGDAVWSSSSALLSTSPGVVLRTEHPAFADAVRRAQRRRPGVAPGTGQLGDDCGRCRHMLIRYEAGARGGADLRYECPACDRLPRTTRARRSASYVRR</sequence>
<evidence type="ECO:0000313" key="8">
    <source>
        <dbReference type="Proteomes" id="UP000645217"/>
    </source>
</evidence>
<evidence type="ECO:0000256" key="2">
    <source>
        <dbReference type="ARBA" id="ARBA00022741"/>
    </source>
</evidence>
<dbReference type="InterPro" id="IPR003593">
    <property type="entry name" value="AAA+_ATPase"/>
</dbReference>
<evidence type="ECO:0000256" key="1">
    <source>
        <dbReference type="ARBA" id="ARBA00007913"/>
    </source>
</evidence>
<dbReference type="SUPFAM" id="SSF52540">
    <property type="entry name" value="P-loop containing nucleoside triphosphate hydrolases"/>
    <property type="match status" value="1"/>
</dbReference>
<dbReference type="PANTHER" id="PTHR43788:SF8">
    <property type="entry name" value="DNA-BINDING PROTEIN SMUBP-2"/>
    <property type="match status" value="1"/>
</dbReference>
<evidence type="ECO:0000259" key="6">
    <source>
        <dbReference type="SMART" id="SM00382"/>
    </source>
</evidence>
<keyword evidence="2" id="KW-0547">Nucleotide-binding</keyword>
<keyword evidence="3" id="KW-0378">Hydrolase</keyword>
<evidence type="ECO:0000256" key="5">
    <source>
        <dbReference type="ARBA" id="ARBA00022840"/>
    </source>
</evidence>